<sequence>MLKRSWHSKRRATLSKNDPSFGEVLHSKQLTFLIGPEETPVVLDAGAIARLSKPLNCLDFQRIFEFSYRGTYTNPKPERFSNEEVDTCKDAFRLADPILTIHKDDVEDDIEEPAEPLEPSEPSLDPSVFEYAWSPKHAFWTFNIHSGARFKYPGVSQESKSWRENFAPVLLAYARLYAFAEQYLVPALKEIALSNLC</sequence>
<organism evidence="1 2">
    <name type="scientific">Paraphaeosphaeria sporulosa</name>
    <dbReference type="NCBI Taxonomy" id="1460663"/>
    <lineage>
        <taxon>Eukaryota</taxon>
        <taxon>Fungi</taxon>
        <taxon>Dikarya</taxon>
        <taxon>Ascomycota</taxon>
        <taxon>Pezizomycotina</taxon>
        <taxon>Dothideomycetes</taxon>
        <taxon>Pleosporomycetidae</taxon>
        <taxon>Pleosporales</taxon>
        <taxon>Massarineae</taxon>
        <taxon>Didymosphaeriaceae</taxon>
        <taxon>Paraphaeosphaeria</taxon>
    </lineage>
</organism>
<gene>
    <name evidence="1" type="ORF">CC84DRAFT_1214018</name>
</gene>
<evidence type="ECO:0000313" key="2">
    <source>
        <dbReference type="Proteomes" id="UP000077069"/>
    </source>
</evidence>
<evidence type="ECO:0000313" key="1">
    <source>
        <dbReference type="EMBL" id="OAG10718.1"/>
    </source>
</evidence>
<evidence type="ECO:0008006" key="3">
    <source>
        <dbReference type="Google" id="ProtNLM"/>
    </source>
</evidence>
<protein>
    <recommendedName>
        <fullName evidence="3">BTB domain-containing protein</fullName>
    </recommendedName>
</protein>
<dbReference type="Proteomes" id="UP000077069">
    <property type="component" value="Unassembled WGS sequence"/>
</dbReference>
<accession>A0A177CUM7</accession>
<reference evidence="1 2" key="1">
    <citation type="submission" date="2016-05" db="EMBL/GenBank/DDBJ databases">
        <title>Comparative analysis of secretome profiles of manganese(II)-oxidizing ascomycete fungi.</title>
        <authorList>
            <consortium name="DOE Joint Genome Institute"/>
            <person name="Zeiner C.A."/>
            <person name="Purvine S.O."/>
            <person name="Zink E.M."/>
            <person name="Wu S."/>
            <person name="Pasa-Tolic L."/>
            <person name="Chaput D.L."/>
            <person name="Haridas S."/>
            <person name="Grigoriev I.V."/>
            <person name="Santelli C.M."/>
            <person name="Hansel C.M."/>
        </authorList>
    </citation>
    <scope>NUCLEOTIDE SEQUENCE [LARGE SCALE GENOMIC DNA]</scope>
    <source>
        <strain evidence="1 2">AP3s5-JAC2a</strain>
    </source>
</reference>
<proteinExistence type="predicted"/>
<name>A0A177CUM7_9PLEO</name>
<dbReference type="GeneID" id="28766085"/>
<keyword evidence="2" id="KW-1185">Reference proteome</keyword>
<dbReference type="EMBL" id="KV441549">
    <property type="protein sequence ID" value="OAG10718.1"/>
    <property type="molecule type" value="Genomic_DNA"/>
</dbReference>
<dbReference type="InParanoid" id="A0A177CUM7"/>
<dbReference type="RefSeq" id="XP_018041083.1">
    <property type="nucleotide sequence ID" value="XM_018182599.1"/>
</dbReference>
<dbReference type="AlphaFoldDB" id="A0A177CUM7"/>
<dbReference type="OrthoDB" id="9997739at2759"/>